<dbReference type="OrthoDB" id="198885at2759"/>
<dbReference type="PANTHER" id="PTHR42909:SF1">
    <property type="entry name" value="CARBOHYDRATE KINASE PFKB DOMAIN-CONTAINING PROTEIN"/>
    <property type="match status" value="1"/>
</dbReference>
<dbReference type="AlphaFoldDB" id="A0A0D2PFA8"/>
<keyword evidence="4" id="KW-0378">Hydrolase</keyword>
<name>A0A0D2PFA8_HYPSF</name>
<dbReference type="SUPFAM" id="SSF53613">
    <property type="entry name" value="Ribokinase-like"/>
    <property type="match status" value="1"/>
</dbReference>
<sequence length="791" mass="83903">MPFPRGSSLSRFVTRRSISSLSHLRAIRSKDAPVDIHPEVEEALAHNKPVVALETALVTHGLPYPQSLEVPLGLENIVRSTGAVPATIGIIGGRVKVGLERHELDRLADRTASKPAKVSRRDIAAAIAMQADGGTTCSATLVFAALAGIKVFATGGLGGVHRGGENSMDVSADLHELTRCPVGLVSSGVKSILDIKKTLEYLETLGVPVFAYGESREFPAFFSRHSGCHVPWNIRDPATAAKILHTQWQLGMQNGALIAVPIPEEYEAIGEKIQNWVNQAVSESEQNGVSLSGKDATPWLLNRIAELSGGNSLASNVALLESTALVGGQIAVEYQKLADKSLSNVETSILPPLPSVAQAQGQTMPRAELLPFPDHAKKQPGLPSANVVVIGSAAVDITAQEQPNITAALARHSTAPGTVRISLGGVGRNIAEATHRIMQARYPKLSSVLFAPIGRDAFGHLLVDELSSFGMRTDGLVRTDKDTAVCNMVLDSTGTLVGGVADMSIMESVTGEQIIERLKKHTPSVIALDGNLLTTTIDDVVQHCSERGIPLLFEPTSAVKSTAILPAVLTALKGKLSSQAPIAYCTPNLLELTQLYETAQSDLFELMDHPVWWSTVDSLNIGSAFRMELEQLARKPASDHDAAAGTLAFLVNDGVAQKALHLLPFFQHLVIKCGAQGVLVAMRIDPKDAATSGWAAERSNPHQRTVVAHGKAGEIVVLQHLPALPVEALANVTGAGDSFVGALISTLGHHPHALYHPKTLRSTLLTAQKAAVLTLQSHSAVSPLLSLIDQA</sequence>
<protein>
    <recommendedName>
        <fullName evidence="8">Carbohydrate kinase PfkB domain-containing protein</fullName>
    </recommendedName>
</protein>
<feature type="domain" description="Carbohydrate kinase PfkB" evidence="8">
    <location>
        <begin position="385"/>
        <end position="494"/>
    </location>
</feature>
<dbReference type="GO" id="GO:0016301">
    <property type="term" value="F:kinase activity"/>
    <property type="evidence" value="ECO:0007669"/>
    <property type="project" value="UniProtKB-KW"/>
</dbReference>
<dbReference type="OMA" id="FNCIIAT"/>
<dbReference type="InterPro" id="IPR022830">
    <property type="entry name" value="Indigdn_synthA-like"/>
</dbReference>
<dbReference type="InterPro" id="IPR011611">
    <property type="entry name" value="PfkB_dom"/>
</dbReference>
<evidence type="ECO:0000256" key="3">
    <source>
        <dbReference type="ARBA" id="ARBA00022777"/>
    </source>
</evidence>
<keyword evidence="1" id="KW-0808">Transferase</keyword>
<evidence type="ECO:0000313" key="9">
    <source>
        <dbReference type="EMBL" id="KJA29444.1"/>
    </source>
</evidence>
<dbReference type="Pfam" id="PF00294">
    <property type="entry name" value="PfkB"/>
    <property type="match status" value="2"/>
</dbReference>
<dbReference type="PANTHER" id="PTHR42909">
    <property type="entry name" value="ZGC:136858"/>
    <property type="match status" value="1"/>
</dbReference>
<dbReference type="GO" id="GO:0046872">
    <property type="term" value="F:metal ion binding"/>
    <property type="evidence" value="ECO:0007669"/>
    <property type="project" value="UniProtKB-KW"/>
</dbReference>
<dbReference type="Gene3D" id="3.40.1790.10">
    <property type="entry name" value="Indigoidine synthase domain"/>
    <property type="match status" value="1"/>
</dbReference>
<evidence type="ECO:0000259" key="8">
    <source>
        <dbReference type="Pfam" id="PF00294"/>
    </source>
</evidence>
<keyword evidence="2" id="KW-0479">Metal-binding</keyword>
<dbReference type="GO" id="GO:0016798">
    <property type="term" value="F:hydrolase activity, acting on glycosyl bonds"/>
    <property type="evidence" value="ECO:0007669"/>
    <property type="project" value="UniProtKB-KW"/>
</dbReference>
<dbReference type="GO" id="GO:0004730">
    <property type="term" value="F:pseudouridylate synthase activity"/>
    <property type="evidence" value="ECO:0007669"/>
    <property type="project" value="InterPro"/>
</dbReference>
<evidence type="ECO:0000313" key="10">
    <source>
        <dbReference type="Proteomes" id="UP000054270"/>
    </source>
</evidence>
<evidence type="ECO:0000256" key="2">
    <source>
        <dbReference type="ARBA" id="ARBA00022723"/>
    </source>
</evidence>
<evidence type="ECO:0000256" key="6">
    <source>
        <dbReference type="ARBA" id="ARBA00023239"/>
    </source>
</evidence>
<dbReference type="InterPro" id="IPR007342">
    <property type="entry name" value="PsuG"/>
</dbReference>
<keyword evidence="6" id="KW-0456">Lyase</keyword>
<dbReference type="InterPro" id="IPR002173">
    <property type="entry name" value="Carboh/pur_kinase_PfkB_CS"/>
</dbReference>
<dbReference type="Gene3D" id="3.40.1190.20">
    <property type="match status" value="1"/>
</dbReference>
<evidence type="ECO:0000256" key="4">
    <source>
        <dbReference type="ARBA" id="ARBA00022801"/>
    </source>
</evidence>
<organism evidence="9 10">
    <name type="scientific">Hypholoma sublateritium (strain FD-334 SS-4)</name>
    <dbReference type="NCBI Taxonomy" id="945553"/>
    <lineage>
        <taxon>Eukaryota</taxon>
        <taxon>Fungi</taxon>
        <taxon>Dikarya</taxon>
        <taxon>Basidiomycota</taxon>
        <taxon>Agaricomycotina</taxon>
        <taxon>Agaricomycetes</taxon>
        <taxon>Agaricomycetidae</taxon>
        <taxon>Agaricales</taxon>
        <taxon>Agaricineae</taxon>
        <taxon>Strophariaceae</taxon>
        <taxon>Hypholoma</taxon>
    </lineage>
</organism>
<keyword evidence="10" id="KW-1185">Reference proteome</keyword>
<gene>
    <name evidence="9" type="ORF">HYPSUDRAFT_154566</name>
</gene>
<keyword evidence="3" id="KW-0418">Kinase</keyword>
<feature type="domain" description="Carbohydrate kinase PfkB" evidence="8">
    <location>
        <begin position="703"/>
        <end position="784"/>
    </location>
</feature>
<dbReference type="HAMAP" id="MF_01876">
    <property type="entry name" value="PsiMP_glycosidase"/>
    <property type="match status" value="1"/>
</dbReference>
<reference evidence="10" key="1">
    <citation type="submission" date="2014-04" db="EMBL/GenBank/DDBJ databases">
        <title>Evolutionary Origins and Diversification of the Mycorrhizal Mutualists.</title>
        <authorList>
            <consortium name="DOE Joint Genome Institute"/>
            <consortium name="Mycorrhizal Genomics Consortium"/>
            <person name="Kohler A."/>
            <person name="Kuo A."/>
            <person name="Nagy L.G."/>
            <person name="Floudas D."/>
            <person name="Copeland A."/>
            <person name="Barry K.W."/>
            <person name="Cichocki N."/>
            <person name="Veneault-Fourrey C."/>
            <person name="LaButti K."/>
            <person name="Lindquist E.A."/>
            <person name="Lipzen A."/>
            <person name="Lundell T."/>
            <person name="Morin E."/>
            <person name="Murat C."/>
            <person name="Riley R."/>
            <person name="Ohm R."/>
            <person name="Sun H."/>
            <person name="Tunlid A."/>
            <person name="Henrissat B."/>
            <person name="Grigoriev I.V."/>
            <person name="Hibbett D.S."/>
            <person name="Martin F."/>
        </authorList>
    </citation>
    <scope>NUCLEOTIDE SEQUENCE [LARGE SCALE GENOMIC DNA]</scope>
    <source>
        <strain evidence="10">FD-334 SS-4</strain>
    </source>
</reference>
<dbReference type="EMBL" id="KN817519">
    <property type="protein sequence ID" value="KJA29444.1"/>
    <property type="molecule type" value="Genomic_DNA"/>
</dbReference>
<dbReference type="GO" id="GO:0005737">
    <property type="term" value="C:cytoplasm"/>
    <property type="evidence" value="ECO:0007669"/>
    <property type="project" value="TreeGrafter"/>
</dbReference>
<dbReference type="Pfam" id="PF04227">
    <property type="entry name" value="Indigoidine_A"/>
    <property type="match status" value="1"/>
</dbReference>
<evidence type="ECO:0000256" key="5">
    <source>
        <dbReference type="ARBA" id="ARBA00023211"/>
    </source>
</evidence>
<dbReference type="SUPFAM" id="SSF110581">
    <property type="entry name" value="Indigoidine synthase A-like"/>
    <property type="match status" value="1"/>
</dbReference>
<keyword evidence="7" id="KW-0326">Glycosidase</keyword>
<proteinExistence type="inferred from homology"/>
<dbReference type="STRING" id="945553.A0A0D2PFA8"/>
<evidence type="ECO:0000256" key="7">
    <source>
        <dbReference type="ARBA" id="ARBA00023295"/>
    </source>
</evidence>
<dbReference type="Proteomes" id="UP000054270">
    <property type="component" value="Unassembled WGS sequence"/>
</dbReference>
<dbReference type="PROSITE" id="PS00584">
    <property type="entry name" value="PFKB_KINASES_2"/>
    <property type="match status" value="1"/>
</dbReference>
<dbReference type="InterPro" id="IPR029056">
    <property type="entry name" value="Ribokinase-like"/>
</dbReference>
<accession>A0A0D2PFA8</accession>
<keyword evidence="5" id="KW-0464">Manganese</keyword>
<evidence type="ECO:0000256" key="1">
    <source>
        <dbReference type="ARBA" id="ARBA00022679"/>
    </source>
</evidence>